<evidence type="ECO:0000313" key="5">
    <source>
        <dbReference type="Proteomes" id="UP000243629"/>
    </source>
</evidence>
<dbReference type="Pfam" id="PF13629">
    <property type="entry name" value="T2SS-T3SS_pil_N"/>
    <property type="match status" value="1"/>
</dbReference>
<feature type="domain" description="Pilus formation protein N-terminal" evidence="3">
    <location>
        <begin position="33"/>
        <end position="97"/>
    </location>
</feature>
<name>A0A1I4ULQ8_9GAMM</name>
<sequence length="438" mass="47392">MMSAWTVCRSERLLVLFALLLLPTLGHANMQYYDLHVGEVRSLSVGEIERVAVGNESVLNVSVLDSGELLLIPTAAGETDLFLWKPGMRMERFRINVQGGNVHRRLEATRSVMAAFPGLSTRSVDGMIIIEGELDPSLMESYASVVEALPGILSMVKPIEVPMRQLIRVKAQMIEFDEQYRKRVGIRWADAAEGPMVGAVGTLASNDVYRLVPAGGNTNWGELLDVLPANNKSFHPFVGFSSALFSTIQLLEATGGAWTLAEPVLTTRSGESATFLSGGEFPYQTVDGNGNPVVNFRDYGVQLSIEPTADAAGNIMVGIEAEVSSIDLSSSVGSVPGLLTRRTDSVINVKSGETIIISGLLTTNKASSRDAVPGLGRLPVLGAMFRAREESENRRELVILVTPEIVTAPQAMPEPFAAGYEHMRTLMQDSSTRIDLLD</sequence>
<dbReference type="AlphaFoldDB" id="A0A1I4ULQ8"/>
<evidence type="ECO:0000259" key="3">
    <source>
        <dbReference type="Pfam" id="PF13629"/>
    </source>
</evidence>
<dbReference type="InterPro" id="IPR050810">
    <property type="entry name" value="Bact_Secretion_Sys_Channel"/>
</dbReference>
<protein>
    <submittedName>
        <fullName evidence="4">Pilus assembly protein CpaC</fullName>
    </submittedName>
</protein>
<dbReference type="InterPro" id="IPR032789">
    <property type="entry name" value="T2SS-T3SS_pil_N"/>
</dbReference>
<dbReference type="InterPro" id="IPR004846">
    <property type="entry name" value="T2SS/T3SS_dom"/>
</dbReference>
<feature type="domain" description="Type II/III secretion system secretin-like" evidence="2">
    <location>
        <begin position="251"/>
        <end position="406"/>
    </location>
</feature>
<reference evidence="5" key="1">
    <citation type="submission" date="2016-10" db="EMBL/GenBank/DDBJ databases">
        <authorList>
            <person name="Varghese N."/>
            <person name="Submissions S."/>
        </authorList>
    </citation>
    <scope>NUCLEOTIDE SEQUENCE [LARGE SCALE GENOMIC DNA]</scope>
    <source>
        <strain evidence="5">DSM 24213</strain>
    </source>
</reference>
<evidence type="ECO:0000259" key="2">
    <source>
        <dbReference type="Pfam" id="PF00263"/>
    </source>
</evidence>
<dbReference type="PRINTS" id="PR00811">
    <property type="entry name" value="BCTERIALGSPD"/>
</dbReference>
<accession>A0A1I4ULQ8</accession>
<proteinExistence type="inferred from homology"/>
<organism evidence="4 5">
    <name type="scientific">Halopseudomonas yangmingensis</name>
    <dbReference type="NCBI Taxonomy" id="1720063"/>
    <lineage>
        <taxon>Bacteria</taxon>
        <taxon>Pseudomonadati</taxon>
        <taxon>Pseudomonadota</taxon>
        <taxon>Gammaproteobacteria</taxon>
        <taxon>Pseudomonadales</taxon>
        <taxon>Pseudomonadaceae</taxon>
        <taxon>Halopseudomonas</taxon>
    </lineage>
</organism>
<dbReference type="STRING" id="1720063.SAMN05216217_1269"/>
<dbReference type="PANTHER" id="PTHR30332:SF17">
    <property type="entry name" value="TYPE IV PILIATION SYSTEM PROTEIN DR_0774-RELATED"/>
    <property type="match status" value="1"/>
</dbReference>
<keyword evidence="5" id="KW-1185">Reference proteome</keyword>
<dbReference type="InterPro" id="IPR001775">
    <property type="entry name" value="GspD/PilQ"/>
</dbReference>
<gene>
    <name evidence="4" type="ORF">SAMN05216217_1269</name>
</gene>
<dbReference type="GO" id="GO:0009306">
    <property type="term" value="P:protein secretion"/>
    <property type="evidence" value="ECO:0007669"/>
    <property type="project" value="InterPro"/>
</dbReference>
<evidence type="ECO:0000256" key="1">
    <source>
        <dbReference type="RuleBase" id="RU004003"/>
    </source>
</evidence>
<dbReference type="GO" id="GO:0015627">
    <property type="term" value="C:type II protein secretion system complex"/>
    <property type="evidence" value="ECO:0007669"/>
    <property type="project" value="TreeGrafter"/>
</dbReference>
<dbReference type="Pfam" id="PF00263">
    <property type="entry name" value="Secretin"/>
    <property type="match status" value="1"/>
</dbReference>
<dbReference type="EMBL" id="FOUI01000026">
    <property type="protein sequence ID" value="SFM89855.1"/>
    <property type="molecule type" value="Genomic_DNA"/>
</dbReference>
<comment type="similarity">
    <text evidence="1">Belongs to the bacterial secretin family.</text>
</comment>
<dbReference type="PANTHER" id="PTHR30332">
    <property type="entry name" value="PROBABLE GENERAL SECRETION PATHWAY PROTEIN D"/>
    <property type="match status" value="1"/>
</dbReference>
<evidence type="ECO:0000313" key="4">
    <source>
        <dbReference type="EMBL" id="SFM89855.1"/>
    </source>
</evidence>
<dbReference type="Proteomes" id="UP000243629">
    <property type="component" value="Unassembled WGS sequence"/>
</dbReference>